<dbReference type="PROSITE" id="PS51186">
    <property type="entry name" value="GNAT"/>
    <property type="match status" value="1"/>
</dbReference>
<dbReference type="EMBL" id="CAFAAH010000108">
    <property type="protein sequence ID" value="CAB4797520.1"/>
    <property type="molecule type" value="Genomic_DNA"/>
</dbReference>
<keyword evidence="3" id="KW-0808">Transferase</keyword>
<proteinExistence type="inferred from homology"/>
<dbReference type="InterPro" id="IPR006464">
    <property type="entry name" value="AcTrfase_RimI/Ard1"/>
</dbReference>
<keyword evidence="4" id="KW-0012">Acyltransferase</keyword>
<dbReference type="PANTHER" id="PTHR43420:SF44">
    <property type="entry name" value="ACETYLTRANSFERASE YPEA"/>
    <property type="match status" value="1"/>
</dbReference>
<comment type="similarity">
    <text evidence="1">Belongs to the acetyltransferase family. RimI subfamily.</text>
</comment>
<dbReference type="Pfam" id="PF00583">
    <property type="entry name" value="Acetyltransf_1"/>
    <property type="match status" value="1"/>
</dbReference>
<gene>
    <name evidence="6" type="ORF">UFOPK2242_00472</name>
    <name evidence="7" type="ORF">UFOPK2925_01421</name>
    <name evidence="8" type="ORF">UFOPK2996_00876</name>
    <name evidence="9" type="ORF">UFOPK4071_01540</name>
</gene>
<accession>A0A6J6XJK3</accession>
<dbReference type="GO" id="GO:0008080">
    <property type="term" value="F:N-acetyltransferase activity"/>
    <property type="evidence" value="ECO:0007669"/>
    <property type="project" value="InterPro"/>
</dbReference>
<keyword evidence="2" id="KW-0963">Cytoplasm</keyword>
<evidence type="ECO:0000256" key="4">
    <source>
        <dbReference type="ARBA" id="ARBA00023315"/>
    </source>
</evidence>
<dbReference type="Gene3D" id="3.40.630.30">
    <property type="match status" value="1"/>
</dbReference>
<dbReference type="InterPro" id="IPR000182">
    <property type="entry name" value="GNAT_dom"/>
</dbReference>
<name>A0A6J6XJK3_9ZZZZ</name>
<dbReference type="CDD" id="cd04301">
    <property type="entry name" value="NAT_SF"/>
    <property type="match status" value="1"/>
</dbReference>
<dbReference type="EMBL" id="CAFBPF010000263">
    <property type="protein sequence ID" value="CAB5026431.1"/>
    <property type="molecule type" value="Genomic_DNA"/>
</dbReference>
<evidence type="ECO:0000259" key="5">
    <source>
        <dbReference type="PROSITE" id="PS51186"/>
    </source>
</evidence>
<dbReference type="SUPFAM" id="SSF55729">
    <property type="entry name" value="Acyl-CoA N-acyltransferases (Nat)"/>
    <property type="match status" value="1"/>
</dbReference>
<evidence type="ECO:0000256" key="2">
    <source>
        <dbReference type="ARBA" id="ARBA00022490"/>
    </source>
</evidence>
<dbReference type="InterPro" id="IPR050680">
    <property type="entry name" value="YpeA/RimI_acetyltransf"/>
</dbReference>
<dbReference type="EMBL" id="CAEZZU010000255">
    <property type="protein sequence ID" value="CAB4790576.1"/>
    <property type="molecule type" value="Genomic_DNA"/>
</dbReference>
<protein>
    <submittedName>
        <fullName evidence="8">Unannotated protein</fullName>
    </submittedName>
</protein>
<evidence type="ECO:0000313" key="8">
    <source>
        <dbReference type="EMBL" id="CAB4797520.1"/>
    </source>
</evidence>
<organism evidence="8">
    <name type="scientific">freshwater metagenome</name>
    <dbReference type="NCBI Taxonomy" id="449393"/>
    <lineage>
        <taxon>unclassified sequences</taxon>
        <taxon>metagenomes</taxon>
        <taxon>ecological metagenomes</taxon>
    </lineage>
</organism>
<evidence type="ECO:0000256" key="3">
    <source>
        <dbReference type="ARBA" id="ARBA00022679"/>
    </source>
</evidence>
<evidence type="ECO:0000313" key="6">
    <source>
        <dbReference type="EMBL" id="CAB4652101.1"/>
    </source>
</evidence>
<dbReference type="InterPro" id="IPR016181">
    <property type="entry name" value="Acyl_CoA_acyltransferase"/>
</dbReference>
<dbReference type="EMBL" id="CAEZWM010000039">
    <property type="protein sequence ID" value="CAB4652101.1"/>
    <property type="molecule type" value="Genomic_DNA"/>
</dbReference>
<evidence type="ECO:0000313" key="7">
    <source>
        <dbReference type="EMBL" id="CAB4790576.1"/>
    </source>
</evidence>
<evidence type="ECO:0000256" key="1">
    <source>
        <dbReference type="ARBA" id="ARBA00005395"/>
    </source>
</evidence>
<dbReference type="NCBIfam" id="TIGR01575">
    <property type="entry name" value="rimI"/>
    <property type="match status" value="1"/>
</dbReference>
<feature type="domain" description="N-acetyltransferase" evidence="5">
    <location>
        <begin position="6"/>
        <end position="151"/>
    </location>
</feature>
<dbReference type="AlphaFoldDB" id="A0A6J6XJK3"/>
<reference evidence="8" key="1">
    <citation type="submission" date="2020-05" db="EMBL/GenBank/DDBJ databases">
        <authorList>
            <person name="Chiriac C."/>
            <person name="Salcher M."/>
            <person name="Ghai R."/>
            <person name="Kavagutti S V."/>
        </authorList>
    </citation>
    <scope>NUCLEOTIDE SEQUENCE</scope>
</reference>
<sequence length="184" mass="20569">MAGTIIDITPMRRRHLPAVIAIEKQVYPRPWSRTLMLGELDLKESRAYFVARDGRRVIGYAGIMFVGDEGHITTIAVDPGAQRSAIGMRLMLALAKSSLERGVNAMTLEVRASNRAAQGLYKRFGFVSVGARKGYYQDNAEDAFIMWVRDIDSAEYGELLAQYSLRYASSTRFELPRIVSGEIS</sequence>
<dbReference type="PANTHER" id="PTHR43420">
    <property type="entry name" value="ACETYLTRANSFERASE"/>
    <property type="match status" value="1"/>
</dbReference>
<evidence type="ECO:0000313" key="9">
    <source>
        <dbReference type="EMBL" id="CAB5026431.1"/>
    </source>
</evidence>